<dbReference type="GO" id="GO:0046872">
    <property type="term" value="F:metal ion binding"/>
    <property type="evidence" value="ECO:0007669"/>
    <property type="project" value="UniProtKB-KW"/>
</dbReference>
<dbReference type="GO" id="GO:0004049">
    <property type="term" value="F:anthranilate synthase activity"/>
    <property type="evidence" value="ECO:0007669"/>
    <property type="project" value="UniProtKB-EC"/>
</dbReference>
<keyword evidence="4" id="KW-0479">Metal-binding</keyword>
<feature type="domain" description="Chorismate-utilising enzyme C-terminal" evidence="9">
    <location>
        <begin position="236"/>
        <end position="489"/>
    </location>
</feature>
<dbReference type="PANTHER" id="PTHR11236">
    <property type="entry name" value="AMINOBENZOATE/ANTHRANILATE SYNTHASE"/>
    <property type="match status" value="1"/>
</dbReference>
<dbReference type="Pfam" id="PF04715">
    <property type="entry name" value="Anth_synt_I_N"/>
    <property type="match status" value="1"/>
</dbReference>
<evidence type="ECO:0000256" key="3">
    <source>
        <dbReference type="ARBA" id="ARBA00020653"/>
    </source>
</evidence>
<evidence type="ECO:0000313" key="11">
    <source>
        <dbReference type="EMBL" id="SHE75476.1"/>
    </source>
</evidence>
<comment type="subunit">
    <text evidence="2">Heterotetramer consisting of two non-identical subunits: a beta subunit (TrpG) and a large alpha subunit (TrpE).</text>
</comment>
<dbReference type="STRING" id="1121881.SAMN02745225_01525"/>
<evidence type="ECO:0000313" key="12">
    <source>
        <dbReference type="Proteomes" id="UP000184295"/>
    </source>
</evidence>
<dbReference type="PRINTS" id="PR00095">
    <property type="entry name" value="ANTSNTHASEI"/>
</dbReference>
<evidence type="ECO:0000259" key="9">
    <source>
        <dbReference type="Pfam" id="PF00425"/>
    </source>
</evidence>
<feature type="domain" description="Anthranilate synthase component I N-terminal" evidence="10">
    <location>
        <begin position="34"/>
        <end position="175"/>
    </location>
</feature>
<dbReference type="InterPro" id="IPR019999">
    <property type="entry name" value="Anth_synth_I-like"/>
</dbReference>
<evidence type="ECO:0000256" key="6">
    <source>
        <dbReference type="ARBA" id="ARBA00023239"/>
    </source>
</evidence>
<comment type="catalytic activity">
    <reaction evidence="8">
        <text>chorismate + L-glutamine = anthranilate + pyruvate + L-glutamate + H(+)</text>
        <dbReference type="Rhea" id="RHEA:21732"/>
        <dbReference type="ChEBI" id="CHEBI:15361"/>
        <dbReference type="ChEBI" id="CHEBI:15378"/>
        <dbReference type="ChEBI" id="CHEBI:16567"/>
        <dbReference type="ChEBI" id="CHEBI:29748"/>
        <dbReference type="ChEBI" id="CHEBI:29985"/>
        <dbReference type="ChEBI" id="CHEBI:58359"/>
        <dbReference type="EC" id="4.1.3.27"/>
    </reaction>
</comment>
<keyword evidence="5" id="KW-0460">Magnesium</keyword>
<dbReference type="PANTHER" id="PTHR11236:SF48">
    <property type="entry name" value="ISOCHORISMATE SYNTHASE MENF"/>
    <property type="match status" value="1"/>
</dbReference>
<keyword evidence="6" id="KW-0456">Lyase</keyword>
<dbReference type="RefSeq" id="WP_084660314.1">
    <property type="nucleotide sequence ID" value="NZ_FQUL01000021.1"/>
</dbReference>
<gene>
    <name evidence="11" type="ORF">SAMN02745225_01525</name>
</gene>
<evidence type="ECO:0000256" key="1">
    <source>
        <dbReference type="ARBA" id="ARBA00001946"/>
    </source>
</evidence>
<protein>
    <recommendedName>
        <fullName evidence="3">Anthranilate synthase component 1</fullName>
    </recommendedName>
</protein>
<reference evidence="12" key="1">
    <citation type="submission" date="2016-11" db="EMBL/GenBank/DDBJ databases">
        <authorList>
            <person name="Varghese N."/>
            <person name="Submissions S."/>
        </authorList>
    </citation>
    <scope>NUCLEOTIDE SEQUENCE [LARGE SCALE GENOMIC DNA]</scope>
    <source>
        <strain evidence="12">DSM 19514</strain>
    </source>
</reference>
<organism evidence="11 12">
    <name type="scientific">Ferrithrix thermotolerans DSM 19514</name>
    <dbReference type="NCBI Taxonomy" id="1121881"/>
    <lineage>
        <taxon>Bacteria</taxon>
        <taxon>Bacillati</taxon>
        <taxon>Actinomycetota</taxon>
        <taxon>Acidimicrobiia</taxon>
        <taxon>Acidimicrobiales</taxon>
        <taxon>Acidimicrobiaceae</taxon>
        <taxon>Ferrithrix</taxon>
    </lineage>
</organism>
<evidence type="ECO:0000259" key="10">
    <source>
        <dbReference type="Pfam" id="PF04715"/>
    </source>
</evidence>
<dbReference type="InterPro" id="IPR015890">
    <property type="entry name" value="Chorismate_C"/>
</dbReference>
<accession>A0A1M4W2N6</accession>
<evidence type="ECO:0000256" key="2">
    <source>
        <dbReference type="ARBA" id="ARBA00011575"/>
    </source>
</evidence>
<comment type="cofactor">
    <cofactor evidence="1">
        <name>Mg(2+)</name>
        <dbReference type="ChEBI" id="CHEBI:18420"/>
    </cofactor>
</comment>
<name>A0A1M4W2N6_9ACTN</name>
<dbReference type="InterPro" id="IPR005801">
    <property type="entry name" value="ADC_synthase"/>
</dbReference>
<sequence>MIDVEGLVQGDLQSFLDSCLSSKLAQLKVELVGDGLTPLSVFHSLVKVDEPGFILESVEQGERWSRYSFIGRKPLAIVAKNISGEVSVKGVGLPSPTNSPGLLQYLELLVETYSSKESSFPFDSGLVGYLAYDIVREVEPVLGKGKVSSSGTYDGYLYLVGEIAVFDHWRQTITLVKNILVPESVSIEDAKGLYYEAVQGLKDMANNLNTSSLPLVGAHKTEKLSTDLGRRSVGGDEFQWWVQTAKEKILEGEIFQVVLSQRFGFHLEVSPLALYRALRLLNPSPYMYLFQGEDHYVIGSSPEALVRIDGSRVVTRPIAGTRARGDSEEADRALGAELLEHPKEIAEHVMLVDLARNDIGKISSFGSVKVDEFMVLEKFSHVMHLSSEVSGDLRSEVSSIDVLRATMPAGTLSGAPKVRAMQIIEELEPIRRGLYGGIFGYIGFNGNLDVAIAIRTAVVDKNGNGWVQSGAGVVADSDPASEDTECVNKAKALLSAVQIANELFREDIG</sequence>
<dbReference type="SUPFAM" id="SSF56322">
    <property type="entry name" value="ADC synthase"/>
    <property type="match status" value="1"/>
</dbReference>
<dbReference type="Pfam" id="PF00425">
    <property type="entry name" value="Chorismate_bind"/>
    <property type="match status" value="1"/>
</dbReference>
<dbReference type="AlphaFoldDB" id="A0A1M4W2N6"/>
<evidence type="ECO:0000256" key="7">
    <source>
        <dbReference type="ARBA" id="ARBA00025634"/>
    </source>
</evidence>
<evidence type="ECO:0000256" key="4">
    <source>
        <dbReference type="ARBA" id="ARBA00022723"/>
    </source>
</evidence>
<dbReference type="InterPro" id="IPR006805">
    <property type="entry name" value="Anth_synth_I_N"/>
</dbReference>
<comment type="function">
    <text evidence="7">Part of a heterotetrameric complex that catalyzes the two-step biosynthesis of anthranilate, an intermediate in the biosynthesis of L-tryptophan. In the first step, the glutamine-binding beta subunit (TrpG) of anthranilate synthase (AS) provides the glutamine amidotransferase activity which generates ammonia as a substrate that, along with chorismate, is used in the second step, catalyzed by the large alpha subunit of AS (TrpE) to produce anthranilate. In the absence of TrpG, TrpE can synthesize anthranilate directly from chorismate and high concentrations of ammonia.</text>
</comment>
<keyword evidence="12" id="KW-1185">Reference proteome</keyword>
<evidence type="ECO:0000256" key="5">
    <source>
        <dbReference type="ARBA" id="ARBA00022842"/>
    </source>
</evidence>
<dbReference type="Gene3D" id="3.60.120.10">
    <property type="entry name" value="Anthranilate synthase"/>
    <property type="match status" value="1"/>
</dbReference>
<dbReference type="EMBL" id="FQUL01000021">
    <property type="protein sequence ID" value="SHE75476.1"/>
    <property type="molecule type" value="Genomic_DNA"/>
</dbReference>
<proteinExistence type="predicted"/>
<dbReference type="GO" id="GO:0000162">
    <property type="term" value="P:L-tryptophan biosynthetic process"/>
    <property type="evidence" value="ECO:0007669"/>
    <property type="project" value="TreeGrafter"/>
</dbReference>
<dbReference type="Proteomes" id="UP000184295">
    <property type="component" value="Unassembled WGS sequence"/>
</dbReference>
<evidence type="ECO:0000256" key="8">
    <source>
        <dbReference type="ARBA" id="ARBA00047683"/>
    </source>
</evidence>
<dbReference type="OrthoDB" id="3518032at2"/>